<dbReference type="OrthoDB" id="5987936at2759"/>
<evidence type="ECO:0000256" key="12">
    <source>
        <dbReference type="SAM" id="SignalP"/>
    </source>
</evidence>
<sequence length="785" mass="86725">MARAIPSALASSQLFLLALFTFLSVGDTQQDNSAQQSPLHQLRVNSYRPWWTPRTQNLLIPLDEDAVRWANRSMVYPRTTNSLSSASGPSLPATIGVLKNLSSTPTGPSFEGGPSGPRLAVLVKRDVIKVQESPLLSLSSSSSPSLKSLSASTMSVRIDRSLEPSSEGKPPAMTTSNFNGAICRDGNNVGTEAEQGSGSCALVNNGTKSPLAAGLDGNQTVVTPYYTIVNLDNHNDVLCDEEYDTEEYNENCFIDHNVTCVGDPLYCNLTYDEYRQLLMDYIYPSTAEWILIASHSVVFIMGLVGNALVCIAVYTNHSMRTVTNIFIVNLAVADFFVILFCLPPTVVWDVTETWFMGKAMCKVVIYFQTVSVTVSVLTLTYISIDRWYAICFPLRYKPRPERAWRFIAVIWLIGFLSDLPEFLVLTTRRKKLRFDIKLFTQCVSTWDNEKEKTFYIVKFVFLYSLPLLFMTIAYFQIVRVLWRSDTIPGHRESRTQPYGIHSTRTTLNCVGNTSTMGQLRARRKAAKMLVAVVVMFASCYFPVHMLNVARYTFDIGQSDVVAVLSLFSHWLCYANSAVNPVIYNFMSGKFRREFKNALEKCHCLRNPRGLGGRVGGYDDRSMYHTATRMNASPSSRSNYHLTSVRNISIKHTQQTSFNNGSRHHHARNSINHPGSLTGAPQISPVSFEERMALTKNMDGNIGCGDPTMAGTATSVASRAEGNSSGHVGANSNTNHHHLHHHGVACNGSTPDAPATTTGTAPPTNGGSSSMLMIVNKSSNCKINGT</sequence>
<gene>
    <name evidence="14" type="primary">5575216</name>
</gene>
<dbReference type="InterPro" id="IPR000204">
    <property type="entry name" value="Orexin_rcpt"/>
</dbReference>
<feature type="transmembrane region" description="Helical" evidence="11">
    <location>
        <begin position="326"/>
        <end position="348"/>
    </location>
</feature>
<feature type="transmembrane region" description="Helical" evidence="11">
    <location>
        <begin position="525"/>
        <end position="543"/>
    </location>
</feature>
<evidence type="ECO:0000256" key="8">
    <source>
        <dbReference type="ARBA" id="ARBA00023224"/>
    </source>
</evidence>
<evidence type="ECO:0000259" key="13">
    <source>
        <dbReference type="PROSITE" id="PS50262"/>
    </source>
</evidence>
<dbReference type="AlphaFoldDB" id="A0A903UQX9"/>
<dbReference type="GO" id="GO:0007631">
    <property type="term" value="P:feeding behavior"/>
    <property type="evidence" value="ECO:0007669"/>
    <property type="project" value="InterPro"/>
</dbReference>
<name>A0A903UQX9_AEDAE</name>
<comment type="subcellular location">
    <subcellularLocation>
        <location evidence="1">Membrane</location>
        <topology evidence="1">Multi-pass membrane protein</topology>
    </subcellularLocation>
</comment>
<evidence type="ECO:0000313" key="14">
    <source>
        <dbReference type="EnsemblMetazoa" id="AAEL011680-PB"/>
    </source>
</evidence>
<feature type="signal peptide" evidence="12">
    <location>
        <begin position="1"/>
        <end position="28"/>
    </location>
</feature>
<feature type="region of interest" description="Disordered" evidence="10">
    <location>
        <begin position="656"/>
        <end position="681"/>
    </location>
</feature>
<feature type="transmembrane region" description="Helical" evidence="11">
    <location>
        <begin position="563"/>
        <end position="586"/>
    </location>
</feature>
<feature type="transmembrane region" description="Helical" evidence="11">
    <location>
        <begin position="454"/>
        <end position="475"/>
    </location>
</feature>
<feature type="compositionally biased region" description="Polar residues" evidence="10">
    <location>
        <begin position="668"/>
        <end position="681"/>
    </location>
</feature>
<evidence type="ECO:0000256" key="9">
    <source>
        <dbReference type="RuleBase" id="RU000688"/>
    </source>
</evidence>
<evidence type="ECO:0000256" key="1">
    <source>
        <dbReference type="ARBA" id="ARBA00004141"/>
    </source>
</evidence>
<dbReference type="InterPro" id="IPR017452">
    <property type="entry name" value="GPCR_Rhodpsn_7TM"/>
</dbReference>
<dbReference type="PRINTS" id="PR01064">
    <property type="entry name" value="OREXINR"/>
</dbReference>
<proteinExistence type="inferred from homology"/>
<feature type="region of interest" description="Disordered" evidence="10">
    <location>
        <begin position="704"/>
        <end position="772"/>
    </location>
</feature>
<keyword evidence="4 11" id="KW-1133">Transmembrane helix</keyword>
<keyword evidence="8 9" id="KW-0807">Transducer</keyword>
<dbReference type="GO" id="GO:0016499">
    <property type="term" value="F:orexin receptor activity"/>
    <property type="evidence" value="ECO:0007669"/>
    <property type="project" value="InterPro"/>
</dbReference>
<feature type="domain" description="G-protein coupled receptors family 1 profile" evidence="13">
    <location>
        <begin position="305"/>
        <end position="583"/>
    </location>
</feature>
<keyword evidence="5 9" id="KW-0297">G-protein coupled receptor</keyword>
<evidence type="ECO:0000256" key="4">
    <source>
        <dbReference type="ARBA" id="ARBA00022989"/>
    </source>
</evidence>
<dbReference type="PRINTS" id="PR00237">
    <property type="entry name" value="GPCRRHODOPSN"/>
</dbReference>
<evidence type="ECO:0000256" key="2">
    <source>
        <dbReference type="ARBA" id="ARBA00010663"/>
    </source>
</evidence>
<dbReference type="EnsemblMetazoa" id="AAEL011680-RB">
    <property type="protein sequence ID" value="AAEL011680-PB"/>
    <property type="gene ID" value="AAEL011680"/>
</dbReference>
<dbReference type="PROSITE" id="PS50262">
    <property type="entry name" value="G_PROTEIN_RECEP_F1_2"/>
    <property type="match status" value="1"/>
</dbReference>
<evidence type="ECO:0000256" key="10">
    <source>
        <dbReference type="SAM" id="MobiDB-lite"/>
    </source>
</evidence>
<dbReference type="GO" id="GO:0005886">
    <property type="term" value="C:plasma membrane"/>
    <property type="evidence" value="ECO:0007669"/>
    <property type="project" value="TreeGrafter"/>
</dbReference>
<reference evidence="14" key="2">
    <citation type="submission" date="2022-10" db="UniProtKB">
        <authorList>
            <consortium name="EnsemblMetazoa"/>
        </authorList>
    </citation>
    <scope>IDENTIFICATION</scope>
    <source>
        <strain evidence="14">LVP_AGWG</strain>
    </source>
</reference>
<dbReference type="Proteomes" id="UP000008820">
    <property type="component" value="Chromosome 3"/>
</dbReference>
<feature type="compositionally biased region" description="Low complexity" evidence="10">
    <location>
        <begin position="747"/>
        <end position="769"/>
    </location>
</feature>
<feature type="transmembrane region" description="Helical" evidence="11">
    <location>
        <begin position="403"/>
        <end position="425"/>
    </location>
</feature>
<feature type="compositionally biased region" description="Polar residues" evidence="10">
    <location>
        <begin position="710"/>
        <end position="733"/>
    </location>
</feature>
<dbReference type="FunFam" id="1.20.1070.10:FF:000291">
    <property type="entry name" value="Predicted protein"/>
    <property type="match status" value="1"/>
</dbReference>
<keyword evidence="3 9" id="KW-0812">Transmembrane</keyword>
<feature type="transmembrane region" description="Helical" evidence="11">
    <location>
        <begin position="289"/>
        <end position="314"/>
    </location>
</feature>
<dbReference type="SMART" id="SM01381">
    <property type="entry name" value="7TM_GPCR_Srsx"/>
    <property type="match status" value="1"/>
</dbReference>
<keyword evidence="6 11" id="KW-0472">Membrane</keyword>
<dbReference type="CDD" id="cd15208">
    <property type="entry name" value="7tmA_OXR"/>
    <property type="match status" value="1"/>
</dbReference>
<evidence type="ECO:0000256" key="3">
    <source>
        <dbReference type="ARBA" id="ARBA00022692"/>
    </source>
</evidence>
<dbReference type="Gene3D" id="1.20.1070.10">
    <property type="entry name" value="Rhodopsin 7-helix transmembrane proteins"/>
    <property type="match status" value="1"/>
</dbReference>
<dbReference type="Pfam" id="PF00001">
    <property type="entry name" value="7tm_1"/>
    <property type="match status" value="1"/>
</dbReference>
<feature type="transmembrane region" description="Helical" evidence="11">
    <location>
        <begin position="363"/>
        <end position="382"/>
    </location>
</feature>
<organism evidence="14 15">
    <name type="scientific">Aedes aegypti</name>
    <name type="common">Yellowfever mosquito</name>
    <name type="synonym">Culex aegypti</name>
    <dbReference type="NCBI Taxonomy" id="7159"/>
    <lineage>
        <taxon>Eukaryota</taxon>
        <taxon>Metazoa</taxon>
        <taxon>Ecdysozoa</taxon>
        <taxon>Arthropoda</taxon>
        <taxon>Hexapoda</taxon>
        <taxon>Insecta</taxon>
        <taxon>Pterygota</taxon>
        <taxon>Neoptera</taxon>
        <taxon>Endopterygota</taxon>
        <taxon>Diptera</taxon>
        <taxon>Nematocera</taxon>
        <taxon>Culicoidea</taxon>
        <taxon>Culicidae</taxon>
        <taxon>Culicinae</taxon>
        <taxon>Aedini</taxon>
        <taxon>Aedes</taxon>
        <taxon>Stegomyia</taxon>
    </lineage>
</organism>
<dbReference type="SUPFAM" id="SSF81321">
    <property type="entry name" value="Family A G protein-coupled receptor-like"/>
    <property type="match status" value="1"/>
</dbReference>
<dbReference type="PANTHER" id="PTHR45695:SF15">
    <property type="entry name" value="OPSIN RH2"/>
    <property type="match status" value="1"/>
</dbReference>
<evidence type="ECO:0000256" key="6">
    <source>
        <dbReference type="ARBA" id="ARBA00023136"/>
    </source>
</evidence>
<reference evidence="14 15" key="1">
    <citation type="submission" date="2017-06" db="EMBL/GenBank/DDBJ databases">
        <title>Aedes aegypti genome working group (AGWG) sequencing and assembly.</title>
        <authorList>
            <consortium name="Aedes aegypti Genome Working Group (AGWG)"/>
            <person name="Matthews B.J."/>
        </authorList>
    </citation>
    <scope>NUCLEOTIDE SEQUENCE [LARGE SCALE GENOMIC DNA]</scope>
    <source>
        <strain evidence="14 15">LVP_AGWG</strain>
    </source>
</reference>
<comment type="similarity">
    <text evidence="2 9">Belongs to the G-protein coupled receptor 1 family.</text>
</comment>
<accession>A0A903UQX9</accession>
<evidence type="ECO:0000256" key="5">
    <source>
        <dbReference type="ARBA" id="ARBA00023040"/>
    </source>
</evidence>
<evidence type="ECO:0000256" key="7">
    <source>
        <dbReference type="ARBA" id="ARBA00023170"/>
    </source>
</evidence>
<keyword evidence="7 9" id="KW-0675">Receptor</keyword>
<protein>
    <recommendedName>
        <fullName evidence="13">G-protein coupled receptors family 1 profile domain-containing protein</fullName>
    </recommendedName>
</protein>
<evidence type="ECO:0000256" key="11">
    <source>
        <dbReference type="SAM" id="Phobius"/>
    </source>
</evidence>
<feature type="chain" id="PRO_5037562923" description="G-protein coupled receptors family 1 profile domain-containing protein" evidence="12">
    <location>
        <begin position="29"/>
        <end position="785"/>
    </location>
</feature>
<dbReference type="PANTHER" id="PTHR45695">
    <property type="entry name" value="LEUCOKININ RECEPTOR-RELATED"/>
    <property type="match status" value="1"/>
</dbReference>
<keyword evidence="12" id="KW-0732">Signal</keyword>
<dbReference type="PROSITE" id="PS00237">
    <property type="entry name" value="G_PROTEIN_RECEP_F1_1"/>
    <property type="match status" value="1"/>
</dbReference>
<dbReference type="InterPro" id="IPR000276">
    <property type="entry name" value="GPCR_Rhodpsn"/>
</dbReference>
<keyword evidence="15" id="KW-1185">Reference proteome</keyword>
<evidence type="ECO:0000313" key="15">
    <source>
        <dbReference type="Proteomes" id="UP000008820"/>
    </source>
</evidence>